<evidence type="ECO:0000256" key="2">
    <source>
        <dbReference type="ARBA" id="ARBA00022448"/>
    </source>
</evidence>
<gene>
    <name evidence="9" type="ORF">EHYA_02042</name>
</gene>
<name>A0A401YIF4_9ACTN</name>
<dbReference type="AlphaFoldDB" id="A0A401YIF4"/>
<dbReference type="InterPro" id="IPR011701">
    <property type="entry name" value="MFS"/>
</dbReference>
<dbReference type="PANTHER" id="PTHR42718">
    <property type="entry name" value="MAJOR FACILITATOR SUPERFAMILY MULTIDRUG TRANSPORTER MFSC"/>
    <property type="match status" value="1"/>
</dbReference>
<keyword evidence="10" id="KW-1185">Reference proteome</keyword>
<evidence type="ECO:0000256" key="1">
    <source>
        <dbReference type="ARBA" id="ARBA00004651"/>
    </source>
</evidence>
<feature type="transmembrane region" description="Helical" evidence="7">
    <location>
        <begin position="100"/>
        <end position="119"/>
    </location>
</feature>
<sequence length="593" mass="59487">MFAGSMHVLSMHTSSQASDNLTVFDYSEGCLTMSTTPQSTPSATSPPPTGAVARPALTVVLACLGVFASYVPIGGVAVSLPTIQRGLGASTSDLQWISDFFILPMAALILTFGLIGDLYGRKKAFLAGLALLAVGAAVNLTAHSVAQVWVGQALSGAGGAALLTSSLALISHAYPDFRTRAKAISAWAASLGLGMSLGPLVSGTILEHASWRWIFAPTVVICLIGAVIAVALLEDSRSAHGRAIDVPGQLTAIVAISGLIYGVIEGGTSGWTHGPVLAAFALAVLGLVAFVWVERRSAAPMLSLDLFSSRVFSGAGVVTMLTMFGLVGIVFSLSLFFGNVQHLSALEIAYRFLLVNGLGVVFGPIVGRLVGRIAPGLLLTGGLVLTGIGMLSLNTLDTDTGFAALIAPLAVIGVGFAFVMTPITSIAVSSVPHHLAGMASAGNNTLRQLGGALGPAVLGAVLTSRITAGLPGHLADSGLADADREHVRSAVSDEGLSAAGHLGLAPEPTGRALGAIGDSFADAMHVCMTIAGAGMFAAAVITVLTIGVRRAKPHGGTAVRASGPATASGRVPARAAAATVAAGTGSAAGADGA</sequence>
<evidence type="ECO:0000256" key="7">
    <source>
        <dbReference type="SAM" id="Phobius"/>
    </source>
</evidence>
<dbReference type="EMBL" id="BIFH01000015">
    <property type="protein sequence ID" value="GCD94380.1"/>
    <property type="molecule type" value="Genomic_DNA"/>
</dbReference>
<feature type="transmembrane region" description="Helical" evidence="7">
    <location>
        <begin position="124"/>
        <end position="142"/>
    </location>
</feature>
<keyword evidence="2" id="KW-0813">Transport</keyword>
<dbReference type="InterPro" id="IPR036259">
    <property type="entry name" value="MFS_trans_sf"/>
</dbReference>
<evidence type="ECO:0000313" key="10">
    <source>
        <dbReference type="Proteomes" id="UP000286931"/>
    </source>
</evidence>
<evidence type="ECO:0000259" key="8">
    <source>
        <dbReference type="PROSITE" id="PS50850"/>
    </source>
</evidence>
<dbReference type="SUPFAM" id="SSF103473">
    <property type="entry name" value="MFS general substrate transporter"/>
    <property type="match status" value="1"/>
</dbReference>
<evidence type="ECO:0000256" key="5">
    <source>
        <dbReference type="ARBA" id="ARBA00023136"/>
    </source>
</evidence>
<feature type="transmembrane region" description="Helical" evidence="7">
    <location>
        <begin position="148"/>
        <end position="171"/>
    </location>
</feature>
<keyword evidence="5 7" id="KW-0472">Membrane</keyword>
<feature type="transmembrane region" description="Helical" evidence="7">
    <location>
        <begin position="56"/>
        <end position="80"/>
    </location>
</feature>
<dbReference type="Proteomes" id="UP000286931">
    <property type="component" value="Unassembled WGS sequence"/>
</dbReference>
<evidence type="ECO:0000256" key="4">
    <source>
        <dbReference type="ARBA" id="ARBA00022989"/>
    </source>
</evidence>
<feature type="domain" description="Major facilitator superfamily (MFS) profile" evidence="8">
    <location>
        <begin position="58"/>
        <end position="550"/>
    </location>
</feature>
<keyword evidence="4 7" id="KW-1133">Transmembrane helix</keyword>
<feature type="transmembrane region" description="Helical" evidence="7">
    <location>
        <begin position="377"/>
        <end position="396"/>
    </location>
</feature>
<keyword evidence="6" id="KW-0046">Antibiotic resistance</keyword>
<reference evidence="9 10" key="1">
    <citation type="submission" date="2018-12" db="EMBL/GenBank/DDBJ databases">
        <title>Draft genome sequence of Embleya hyalina NBRC 13850T.</title>
        <authorList>
            <person name="Komaki H."/>
            <person name="Hosoyama A."/>
            <person name="Kimura A."/>
            <person name="Ichikawa N."/>
            <person name="Tamura T."/>
        </authorList>
    </citation>
    <scope>NUCLEOTIDE SEQUENCE [LARGE SCALE GENOMIC DNA]</scope>
    <source>
        <strain evidence="9 10">NBRC 13850</strain>
    </source>
</reference>
<accession>A0A401YIF4</accession>
<feature type="transmembrane region" description="Helical" evidence="7">
    <location>
        <begin position="449"/>
        <end position="468"/>
    </location>
</feature>
<dbReference type="GO" id="GO:0046677">
    <property type="term" value="P:response to antibiotic"/>
    <property type="evidence" value="ECO:0007669"/>
    <property type="project" value="UniProtKB-KW"/>
</dbReference>
<dbReference type="InterPro" id="IPR020846">
    <property type="entry name" value="MFS_dom"/>
</dbReference>
<dbReference type="GO" id="GO:0005886">
    <property type="term" value="C:plasma membrane"/>
    <property type="evidence" value="ECO:0007669"/>
    <property type="project" value="UniProtKB-SubCell"/>
</dbReference>
<feature type="transmembrane region" description="Helical" evidence="7">
    <location>
        <begin position="314"/>
        <end position="336"/>
    </location>
</feature>
<feature type="transmembrane region" description="Helical" evidence="7">
    <location>
        <begin position="348"/>
        <end position="370"/>
    </location>
</feature>
<comment type="caution">
    <text evidence="9">The sequence shown here is derived from an EMBL/GenBank/DDBJ whole genome shotgun (WGS) entry which is preliminary data.</text>
</comment>
<protein>
    <submittedName>
        <fullName evidence="9">MFS transporter</fullName>
    </submittedName>
</protein>
<dbReference type="Gene3D" id="1.20.1250.20">
    <property type="entry name" value="MFS general substrate transporter like domains"/>
    <property type="match status" value="1"/>
</dbReference>
<dbReference type="Gene3D" id="1.20.1720.10">
    <property type="entry name" value="Multidrug resistance protein D"/>
    <property type="match status" value="1"/>
</dbReference>
<dbReference type="GO" id="GO:0022857">
    <property type="term" value="F:transmembrane transporter activity"/>
    <property type="evidence" value="ECO:0007669"/>
    <property type="project" value="InterPro"/>
</dbReference>
<feature type="transmembrane region" description="Helical" evidence="7">
    <location>
        <begin position="183"/>
        <end position="201"/>
    </location>
</feature>
<dbReference type="PROSITE" id="PS50850">
    <property type="entry name" value="MFS"/>
    <property type="match status" value="1"/>
</dbReference>
<evidence type="ECO:0000313" key="9">
    <source>
        <dbReference type="EMBL" id="GCD94380.1"/>
    </source>
</evidence>
<keyword evidence="3 7" id="KW-0812">Transmembrane</keyword>
<evidence type="ECO:0000256" key="6">
    <source>
        <dbReference type="ARBA" id="ARBA00023251"/>
    </source>
</evidence>
<organism evidence="9 10">
    <name type="scientific">Embleya hyalina</name>
    <dbReference type="NCBI Taxonomy" id="516124"/>
    <lineage>
        <taxon>Bacteria</taxon>
        <taxon>Bacillati</taxon>
        <taxon>Actinomycetota</taxon>
        <taxon>Actinomycetes</taxon>
        <taxon>Kitasatosporales</taxon>
        <taxon>Streptomycetaceae</taxon>
        <taxon>Embleya</taxon>
    </lineage>
</organism>
<proteinExistence type="predicted"/>
<dbReference type="PANTHER" id="PTHR42718:SF9">
    <property type="entry name" value="MAJOR FACILITATOR SUPERFAMILY MULTIDRUG TRANSPORTER MFSC"/>
    <property type="match status" value="1"/>
</dbReference>
<feature type="transmembrane region" description="Helical" evidence="7">
    <location>
        <begin position="523"/>
        <end position="546"/>
    </location>
</feature>
<feature type="transmembrane region" description="Helical" evidence="7">
    <location>
        <begin position="213"/>
        <end position="234"/>
    </location>
</feature>
<feature type="transmembrane region" description="Helical" evidence="7">
    <location>
        <begin position="276"/>
        <end position="293"/>
    </location>
</feature>
<dbReference type="CDD" id="cd17321">
    <property type="entry name" value="MFS_MMR_MDR_like"/>
    <property type="match status" value="1"/>
</dbReference>
<dbReference type="Pfam" id="PF07690">
    <property type="entry name" value="MFS_1"/>
    <property type="match status" value="1"/>
</dbReference>
<evidence type="ECO:0000256" key="3">
    <source>
        <dbReference type="ARBA" id="ARBA00022692"/>
    </source>
</evidence>
<feature type="transmembrane region" description="Helical" evidence="7">
    <location>
        <begin position="246"/>
        <end position="264"/>
    </location>
</feature>
<feature type="transmembrane region" description="Helical" evidence="7">
    <location>
        <begin position="402"/>
        <end position="428"/>
    </location>
</feature>
<comment type="subcellular location">
    <subcellularLocation>
        <location evidence="1">Cell membrane</location>
        <topology evidence="1">Multi-pass membrane protein</topology>
    </subcellularLocation>
</comment>